<keyword evidence="2" id="KW-1185">Reference proteome</keyword>
<name>A0AAW0DF44_9AGAR</name>
<dbReference type="AlphaFoldDB" id="A0AAW0DF44"/>
<proteinExistence type="predicted"/>
<dbReference type="EMBL" id="JAYKXP010000017">
    <property type="protein sequence ID" value="KAK7049389.1"/>
    <property type="molecule type" value="Genomic_DNA"/>
</dbReference>
<sequence>MTVPQLPPELIGDIINYAVDHPSFHISSNNKNPQYHLKDSPTLTFSLVARSWVAPARRIVWPNGFYAPRTEERFERFKELCTSPHSTFLLTGIRKLYIHSDDSYRSPGLRQFIEWCGEDIPFPSQDELVKPAQFLFGDVETIDVYKIPFAAKEFDAGQSTFSLLAQDILWHQFPKVKTLQILRSYFRTAEVFGILIQSPLFRNLDVFIAREIRCFAPVDDGLRKEAPTPATSTERVGPLPLRTLSIACLSAEMLTLLPPLPNLRTLECEVFAGTENTVVFLEALNSHFRASPALEVLKLNISFPRPPLGWHGLEPEHEPIRSGLLAMQNWPHLRELQLDVEASFVIPLLTLEKPHRLSTISIEEVFRREIDLSSIDRAVRKSFPLLETLSFHQMPVKVTAEEARDSSQWDTSTGTRRRVASKGSLVWEKSERVREGIAIQMPWCAEKGCLKPSFEYYHIWSL</sequence>
<dbReference type="Proteomes" id="UP001383192">
    <property type="component" value="Unassembled WGS sequence"/>
</dbReference>
<comment type="caution">
    <text evidence="1">The sequence shown here is derived from an EMBL/GenBank/DDBJ whole genome shotgun (WGS) entry which is preliminary data.</text>
</comment>
<reference evidence="1 2" key="1">
    <citation type="submission" date="2024-01" db="EMBL/GenBank/DDBJ databases">
        <title>A draft genome for a cacao thread blight-causing isolate of Paramarasmius palmivorus.</title>
        <authorList>
            <person name="Baruah I.K."/>
            <person name="Bukari Y."/>
            <person name="Amoako-Attah I."/>
            <person name="Meinhardt L.W."/>
            <person name="Bailey B.A."/>
            <person name="Cohen S.P."/>
        </authorList>
    </citation>
    <scope>NUCLEOTIDE SEQUENCE [LARGE SCALE GENOMIC DNA]</scope>
    <source>
        <strain evidence="1 2">GH-12</strain>
    </source>
</reference>
<evidence type="ECO:0008006" key="3">
    <source>
        <dbReference type="Google" id="ProtNLM"/>
    </source>
</evidence>
<evidence type="ECO:0000313" key="1">
    <source>
        <dbReference type="EMBL" id="KAK7049389.1"/>
    </source>
</evidence>
<evidence type="ECO:0000313" key="2">
    <source>
        <dbReference type="Proteomes" id="UP001383192"/>
    </source>
</evidence>
<organism evidence="1 2">
    <name type="scientific">Paramarasmius palmivorus</name>
    <dbReference type="NCBI Taxonomy" id="297713"/>
    <lineage>
        <taxon>Eukaryota</taxon>
        <taxon>Fungi</taxon>
        <taxon>Dikarya</taxon>
        <taxon>Basidiomycota</taxon>
        <taxon>Agaricomycotina</taxon>
        <taxon>Agaricomycetes</taxon>
        <taxon>Agaricomycetidae</taxon>
        <taxon>Agaricales</taxon>
        <taxon>Marasmiineae</taxon>
        <taxon>Marasmiaceae</taxon>
        <taxon>Paramarasmius</taxon>
    </lineage>
</organism>
<accession>A0AAW0DF44</accession>
<gene>
    <name evidence="1" type="ORF">VNI00_005990</name>
</gene>
<protein>
    <recommendedName>
        <fullName evidence="3">F-box domain-containing protein</fullName>
    </recommendedName>
</protein>